<organism evidence="3 4">
    <name type="scientific">Jaapia argillacea MUCL 33604</name>
    <dbReference type="NCBI Taxonomy" id="933084"/>
    <lineage>
        <taxon>Eukaryota</taxon>
        <taxon>Fungi</taxon>
        <taxon>Dikarya</taxon>
        <taxon>Basidiomycota</taxon>
        <taxon>Agaricomycotina</taxon>
        <taxon>Agaricomycetes</taxon>
        <taxon>Agaricomycetidae</taxon>
        <taxon>Jaapiales</taxon>
        <taxon>Jaapiaceae</taxon>
        <taxon>Jaapia</taxon>
    </lineage>
</organism>
<evidence type="ECO:0000256" key="1">
    <source>
        <dbReference type="SAM" id="MobiDB-lite"/>
    </source>
</evidence>
<proteinExistence type="predicted"/>
<evidence type="ECO:0000313" key="3">
    <source>
        <dbReference type="EMBL" id="KDQ53313.1"/>
    </source>
</evidence>
<feature type="compositionally biased region" description="Basic and acidic residues" evidence="1">
    <location>
        <begin position="669"/>
        <end position="693"/>
    </location>
</feature>
<feature type="transmembrane region" description="Helical" evidence="2">
    <location>
        <begin position="98"/>
        <end position="117"/>
    </location>
</feature>
<dbReference type="Proteomes" id="UP000027265">
    <property type="component" value="Unassembled WGS sequence"/>
</dbReference>
<keyword evidence="4" id="KW-1185">Reference proteome</keyword>
<feature type="transmembrane region" description="Helical" evidence="2">
    <location>
        <begin position="57"/>
        <end position="78"/>
    </location>
</feature>
<dbReference type="AlphaFoldDB" id="A0A067PEH5"/>
<dbReference type="OrthoDB" id="2991366at2759"/>
<dbReference type="HOGENOM" id="CLU_016816_0_0_1"/>
<feature type="region of interest" description="Disordered" evidence="1">
    <location>
        <begin position="650"/>
        <end position="693"/>
    </location>
</feature>
<keyword evidence="2" id="KW-1133">Transmembrane helix</keyword>
<protein>
    <submittedName>
        <fullName evidence="3">Uncharacterized protein</fullName>
    </submittedName>
</protein>
<feature type="compositionally biased region" description="Polar residues" evidence="1">
    <location>
        <begin position="13"/>
        <end position="23"/>
    </location>
</feature>
<dbReference type="STRING" id="933084.A0A067PEH5"/>
<evidence type="ECO:0000256" key="2">
    <source>
        <dbReference type="SAM" id="Phobius"/>
    </source>
</evidence>
<dbReference type="InParanoid" id="A0A067PEH5"/>
<gene>
    <name evidence="3" type="ORF">JAAARDRAFT_80728</name>
</gene>
<reference evidence="4" key="1">
    <citation type="journal article" date="2014" name="Proc. Natl. Acad. Sci. U.S.A.">
        <title>Extensive sampling of basidiomycete genomes demonstrates inadequacy of the white-rot/brown-rot paradigm for wood decay fungi.</title>
        <authorList>
            <person name="Riley R."/>
            <person name="Salamov A.A."/>
            <person name="Brown D.W."/>
            <person name="Nagy L.G."/>
            <person name="Floudas D."/>
            <person name="Held B.W."/>
            <person name="Levasseur A."/>
            <person name="Lombard V."/>
            <person name="Morin E."/>
            <person name="Otillar R."/>
            <person name="Lindquist E.A."/>
            <person name="Sun H."/>
            <person name="LaButti K.M."/>
            <person name="Schmutz J."/>
            <person name="Jabbour D."/>
            <person name="Luo H."/>
            <person name="Baker S.E."/>
            <person name="Pisabarro A.G."/>
            <person name="Walton J.D."/>
            <person name="Blanchette R.A."/>
            <person name="Henrissat B."/>
            <person name="Martin F."/>
            <person name="Cullen D."/>
            <person name="Hibbett D.S."/>
            <person name="Grigoriev I.V."/>
        </authorList>
    </citation>
    <scope>NUCLEOTIDE SEQUENCE [LARGE SCALE GENOMIC DNA]</scope>
    <source>
        <strain evidence="4">MUCL 33604</strain>
    </source>
</reference>
<feature type="transmembrane region" description="Helical" evidence="2">
    <location>
        <begin position="567"/>
        <end position="590"/>
    </location>
</feature>
<name>A0A067PEH5_9AGAM</name>
<evidence type="ECO:0000313" key="4">
    <source>
        <dbReference type="Proteomes" id="UP000027265"/>
    </source>
</evidence>
<accession>A0A067PEH5</accession>
<dbReference type="EMBL" id="KL197734">
    <property type="protein sequence ID" value="KDQ53313.1"/>
    <property type="molecule type" value="Genomic_DNA"/>
</dbReference>
<feature type="compositionally biased region" description="Pro residues" evidence="1">
    <location>
        <begin position="1"/>
        <end position="12"/>
    </location>
</feature>
<keyword evidence="2" id="KW-0472">Membrane</keyword>
<feature type="transmembrane region" description="Helical" evidence="2">
    <location>
        <begin position="172"/>
        <end position="193"/>
    </location>
</feature>
<feature type="region of interest" description="Disordered" evidence="1">
    <location>
        <begin position="1"/>
        <end position="41"/>
    </location>
</feature>
<sequence length="693" mass="75841">MSAEPTPRPKPTSFPTSSQTITTVPCHHEHHDPNAPTHHQAHPNLGEWNTWTYLIQLTWIVIMTVWPWAFLAVAAATPGGLALNNKIGNLVNRNPTDTTWIVTNITNVLAMVVAYLFSSAARTLAIKWIGSRNSNIWTLAFISAARSPGQALPWLYSNRSWLLAHSQRLQHAFALVLYFALFFLVLGGFNSLLTPHPITRTADLTGQELDFTSTSPDCVFWFENNALADDCNWLRYNGSSFTTCLGENQMVDVLESGRSNVLSAAHDGDSTVTFNQLGGLRFSGPIRGVLPSGPNGVSVLEPLSLSTVTDEILNSSLSYEYTANLQGLASNVSCIYDTESPIVFTNSTVISGLRGVTGSCPPGHDVLGNPAYPSFLINSNFLGYYACNASSTDSGVSYNLYFRGDGNYNNTIGNVTCLVSSARHAIYDVSYSSQPGLFSARPSLLPSANNDSLVAIDSAIRALGELVWNSQWLEFNSVAESIITFGVKDFDIPEYARDDQNLRILESMIQGVLEYEVTYGRLIYAIYNSGPDMANDGIIAPSHCLRNITGSVSYNVTGWHMTWHNPLFLIPMTVVNLTSLAMLITAAFFVGEWKKLPRFDPSNPISVLIAASRGRVDVGPPVYGDIEDVAVSHFPIRYVEDNGVATLRIPQPPQVMEKRANSTSSGQGHSEEDVGQRNVAHAEQHLEISHSQR</sequence>
<keyword evidence="2" id="KW-0812">Transmembrane</keyword>